<gene>
    <name evidence="2" type="ORF">Baya_17134</name>
</gene>
<feature type="coiled-coil region" evidence="1">
    <location>
        <begin position="26"/>
        <end position="66"/>
    </location>
</feature>
<name>A0A556VXH8_BAGYA</name>
<proteinExistence type="predicted"/>
<dbReference type="InterPro" id="IPR009079">
    <property type="entry name" value="4_helix_cytokine-like_core"/>
</dbReference>
<dbReference type="EMBL" id="VCAZ01000475">
    <property type="protein sequence ID" value="TUZ58323.1"/>
    <property type="molecule type" value="Genomic_DNA"/>
</dbReference>
<dbReference type="GO" id="GO:0005125">
    <property type="term" value="F:cytokine activity"/>
    <property type="evidence" value="ECO:0007669"/>
    <property type="project" value="InterPro"/>
</dbReference>
<dbReference type="PANTHER" id="PTHR10511">
    <property type="entry name" value="GRANULOCYTE COLONY-STIMULATING FACTOR"/>
    <property type="match status" value="1"/>
</dbReference>
<protein>
    <submittedName>
        <fullName evidence="2">Uncharacterized protein</fullName>
    </submittedName>
</protein>
<organism evidence="2 3">
    <name type="scientific">Bagarius yarrelli</name>
    <name type="common">Goonch</name>
    <name type="synonym">Bagrus yarrelli</name>
    <dbReference type="NCBI Taxonomy" id="175774"/>
    <lineage>
        <taxon>Eukaryota</taxon>
        <taxon>Metazoa</taxon>
        <taxon>Chordata</taxon>
        <taxon>Craniata</taxon>
        <taxon>Vertebrata</taxon>
        <taxon>Euteleostomi</taxon>
        <taxon>Actinopterygii</taxon>
        <taxon>Neopterygii</taxon>
        <taxon>Teleostei</taxon>
        <taxon>Ostariophysi</taxon>
        <taxon>Siluriformes</taxon>
        <taxon>Sisoridae</taxon>
        <taxon>Sisorinae</taxon>
        <taxon>Bagarius</taxon>
    </lineage>
</organism>
<dbReference type="PANTHER" id="PTHR10511:SF2">
    <property type="entry name" value="GRANULOCYTE COLONY-STIMULATING FACTOR"/>
    <property type="match status" value="1"/>
</dbReference>
<dbReference type="GO" id="GO:0045639">
    <property type="term" value="P:positive regulation of myeloid cell differentiation"/>
    <property type="evidence" value="ECO:0007669"/>
    <property type="project" value="InterPro"/>
</dbReference>
<dbReference type="SUPFAM" id="SSF47266">
    <property type="entry name" value="4-helical cytokines"/>
    <property type="match status" value="1"/>
</dbReference>
<reference evidence="2 3" key="1">
    <citation type="journal article" date="2019" name="Genome Biol. Evol.">
        <title>Whole-Genome Sequencing of the Giant Devil Catfish, Bagarius yarrelli.</title>
        <authorList>
            <person name="Jiang W."/>
            <person name="Lv Y."/>
            <person name="Cheng L."/>
            <person name="Yang K."/>
            <person name="Chao B."/>
            <person name="Wang X."/>
            <person name="Li Y."/>
            <person name="Pan X."/>
            <person name="You X."/>
            <person name="Zhang Y."/>
            <person name="Yang J."/>
            <person name="Li J."/>
            <person name="Zhang X."/>
            <person name="Liu S."/>
            <person name="Sun C."/>
            <person name="Yang J."/>
            <person name="Shi Q."/>
        </authorList>
    </citation>
    <scope>NUCLEOTIDE SEQUENCE [LARGE SCALE GENOMIC DNA]</scope>
    <source>
        <strain evidence="2">JWS20170419001</strain>
        <tissue evidence="2">Muscle</tissue>
    </source>
</reference>
<evidence type="ECO:0000313" key="2">
    <source>
        <dbReference type="EMBL" id="TUZ58323.1"/>
    </source>
</evidence>
<accession>A0A556VXH8</accession>
<dbReference type="AlphaFoldDB" id="A0A556VXH8"/>
<keyword evidence="3" id="KW-1185">Reference proteome</keyword>
<comment type="caution">
    <text evidence="2">The sequence shown here is derived from an EMBL/GenBank/DDBJ whole genome shotgun (WGS) entry which is preliminary data.</text>
</comment>
<dbReference type="InterPro" id="IPR040117">
    <property type="entry name" value="GCSF/MGF"/>
</dbReference>
<evidence type="ECO:0000256" key="1">
    <source>
        <dbReference type="SAM" id="Coils"/>
    </source>
</evidence>
<dbReference type="Gene3D" id="1.20.1250.10">
    <property type="match status" value="1"/>
</dbReference>
<sequence length="124" mass="14174">MLKSFPELQKSCVKQEMNLRGISEGLQLYQHLLQEVKEKVECSEKLQFLQAEIRELNTHISKVQVLVGVPASDPQLISASSLSTLSKDDYTLNVAVHLLLEQLRAFTQDTVRTLREIQHTHLHI</sequence>
<dbReference type="OrthoDB" id="8841348at2759"/>
<keyword evidence="1" id="KW-0175">Coiled coil</keyword>
<dbReference type="Proteomes" id="UP000319801">
    <property type="component" value="Unassembled WGS sequence"/>
</dbReference>
<evidence type="ECO:0000313" key="3">
    <source>
        <dbReference type="Proteomes" id="UP000319801"/>
    </source>
</evidence>